<accession>A0ABW1MD99</accession>
<comment type="caution">
    <text evidence="6">The sequence shown here is derived from an EMBL/GenBank/DDBJ whole genome shotgun (WGS) entry which is preliminary data.</text>
</comment>
<dbReference type="PANTHER" id="PTHR44688">
    <property type="entry name" value="DNA-BINDING TRANSCRIPTIONAL ACTIVATOR DEVR_DOSR"/>
    <property type="match status" value="1"/>
</dbReference>
<dbReference type="SUPFAM" id="SSF46894">
    <property type="entry name" value="C-terminal effector domain of the bipartite response regulators"/>
    <property type="match status" value="1"/>
</dbReference>
<organism evidence="6 7">
    <name type="scientific">Streptomyces ochraceiscleroticus</name>
    <dbReference type="NCBI Taxonomy" id="47761"/>
    <lineage>
        <taxon>Bacteria</taxon>
        <taxon>Bacillati</taxon>
        <taxon>Actinomycetota</taxon>
        <taxon>Actinomycetes</taxon>
        <taxon>Kitasatosporales</taxon>
        <taxon>Streptomycetaceae</taxon>
        <taxon>Streptomyces</taxon>
    </lineage>
</organism>
<keyword evidence="1" id="KW-0805">Transcription regulation</keyword>
<evidence type="ECO:0000256" key="1">
    <source>
        <dbReference type="ARBA" id="ARBA00023015"/>
    </source>
</evidence>
<evidence type="ECO:0000256" key="4">
    <source>
        <dbReference type="SAM" id="MobiDB-lite"/>
    </source>
</evidence>
<dbReference type="SMART" id="SM00421">
    <property type="entry name" value="HTH_LUXR"/>
    <property type="match status" value="1"/>
</dbReference>
<protein>
    <submittedName>
        <fullName evidence="6">LuxR C-terminal-related transcriptional regulator</fullName>
    </submittedName>
</protein>
<keyword evidence="2" id="KW-0238">DNA-binding</keyword>
<dbReference type="InterPro" id="IPR036388">
    <property type="entry name" value="WH-like_DNA-bd_sf"/>
</dbReference>
<dbReference type="PRINTS" id="PR00038">
    <property type="entry name" value="HTHLUXR"/>
</dbReference>
<dbReference type="Pfam" id="PF00196">
    <property type="entry name" value="GerE"/>
    <property type="match status" value="1"/>
</dbReference>
<proteinExistence type="predicted"/>
<reference evidence="7" key="1">
    <citation type="journal article" date="2019" name="Int. J. Syst. Evol. Microbiol.">
        <title>The Global Catalogue of Microorganisms (GCM) 10K type strain sequencing project: providing services to taxonomists for standard genome sequencing and annotation.</title>
        <authorList>
            <consortium name="The Broad Institute Genomics Platform"/>
            <consortium name="The Broad Institute Genome Sequencing Center for Infectious Disease"/>
            <person name="Wu L."/>
            <person name="Ma J."/>
        </authorList>
    </citation>
    <scope>NUCLEOTIDE SEQUENCE [LARGE SCALE GENOMIC DNA]</scope>
    <source>
        <strain evidence="7">CGMCC 1.15180</strain>
    </source>
</reference>
<evidence type="ECO:0000313" key="7">
    <source>
        <dbReference type="Proteomes" id="UP001596139"/>
    </source>
</evidence>
<feature type="domain" description="HTH luxR-type" evidence="5">
    <location>
        <begin position="180"/>
        <end position="245"/>
    </location>
</feature>
<feature type="non-terminal residue" evidence="6">
    <location>
        <position position="1"/>
    </location>
</feature>
<evidence type="ECO:0000256" key="3">
    <source>
        <dbReference type="ARBA" id="ARBA00023163"/>
    </source>
</evidence>
<dbReference type="PROSITE" id="PS50043">
    <property type="entry name" value="HTH_LUXR_2"/>
    <property type="match status" value="1"/>
</dbReference>
<dbReference type="Gene3D" id="1.10.10.10">
    <property type="entry name" value="Winged helix-like DNA-binding domain superfamily/Winged helix DNA-binding domain"/>
    <property type="match status" value="1"/>
</dbReference>
<dbReference type="Proteomes" id="UP001596139">
    <property type="component" value="Unassembled WGS sequence"/>
</dbReference>
<keyword evidence="3" id="KW-0804">Transcription</keyword>
<name>A0ABW1MD99_9ACTN</name>
<feature type="region of interest" description="Disordered" evidence="4">
    <location>
        <begin position="132"/>
        <end position="185"/>
    </location>
</feature>
<dbReference type="CDD" id="cd06170">
    <property type="entry name" value="LuxR_C_like"/>
    <property type="match status" value="1"/>
</dbReference>
<dbReference type="InterPro" id="IPR016032">
    <property type="entry name" value="Sig_transdc_resp-reg_C-effctor"/>
</dbReference>
<gene>
    <name evidence="6" type="ORF">ACFP4F_02115</name>
</gene>
<dbReference type="EMBL" id="JBHSPX010000001">
    <property type="protein sequence ID" value="MFC6061346.1"/>
    <property type="molecule type" value="Genomic_DNA"/>
</dbReference>
<feature type="compositionally biased region" description="Low complexity" evidence="4">
    <location>
        <begin position="160"/>
        <end position="183"/>
    </location>
</feature>
<evidence type="ECO:0000259" key="5">
    <source>
        <dbReference type="PROSITE" id="PS50043"/>
    </source>
</evidence>
<dbReference type="InterPro" id="IPR000792">
    <property type="entry name" value="Tscrpt_reg_LuxR_C"/>
</dbReference>
<dbReference type="RefSeq" id="WP_382467309.1">
    <property type="nucleotide sequence ID" value="NZ_JBHSPX010000001.1"/>
</dbReference>
<evidence type="ECO:0000313" key="6">
    <source>
        <dbReference type="EMBL" id="MFC6061346.1"/>
    </source>
</evidence>
<sequence length="253" mass="26654">AAAGGREEMLARLAAVVRTLPRPVPVWQAYGRLTEAELCRAEGRPSPERWAEAVAALRRVERPYELAWACHRWAEALLTCGPAAREQREAATALLAEARAAARWMGADPLALEIDRLALRARIILPEGRRSGGLTSVPAQSAPALTGPVRAGPAGDRTAETTVATADATTGATADTRTGATADSLGLTPREQDVLRLVAVGRSNRQIADALFISPKTASVHVSNILAKLGVSGRGEAGALAHRLRLFPDAESA</sequence>
<dbReference type="PANTHER" id="PTHR44688:SF16">
    <property type="entry name" value="DNA-BINDING TRANSCRIPTIONAL ACTIVATOR DEVR_DOSR"/>
    <property type="match status" value="1"/>
</dbReference>
<keyword evidence="7" id="KW-1185">Reference proteome</keyword>
<evidence type="ECO:0000256" key="2">
    <source>
        <dbReference type="ARBA" id="ARBA00023125"/>
    </source>
</evidence>